<evidence type="ECO:0000259" key="3">
    <source>
        <dbReference type="Pfam" id="PF25917"/>
    </source>
</evidence>
<dbReference type="PANTHER" id="PTHR30469">
    <property type="entry name" value="MULTIDRUG RESISTANCE PROTEIN MDTA"/>
    <property type="match status" value="1"/>
</dbReference>
<feature type="domain" description="CusB-like beta-barrel" evidence="4">
    <location>
        <begin position="242"/>
        <end position="316"/>
    </location>
</feature>
<feature type="transmembrane region" description="Helical" evidence="2">
    <location>
        <begin position="21"/>
        <end position="41"/>
    </location>
</feature>
<proteinExistence type="inferred from homology"/>
<keyword evidence="2" id="KW-1133">Transmembrane helix</keyword>
<evidence type="ECO:0000313" key="5">
    <source>
        <dbReference type="EMBL" id="MBC2834228.1"/>
    </source>
</evidence>
<evidence type="ECO:0000259" key="4">
    <source>
        <dbReference type="Pfam" id="PF25954"/>
    </source>
</evidence>
<keyword evidence="2" id="KW-0812">Transmembrane</keyword>
<dbReference type="AlphaFoldDB" id="A0A842I5J1"/>
<dbReference type="GO" id="GO:1990281">
    <property type="term" value="C:efflux pump complex"/>
    <property type="evidence" value="ECO:0007669"/>
    <property type="project" value="TreeGrafter"/>
</dbReference>
<dbReference type="InterPro" id="IPR058792">
    <property type="entry name" value="Beta-barrel_RND_2"/>
</dbReference>
<dbReference type="Pfam" id="PF25954">
    <property type="entry name" value="Beta-barrel_RND_2"/>
    <property type="match status" value="1"/>
</dbReference>
<evidence type="ECO:0000256" key="1">
    <source>
        <dbReference type="ARBA" id="ARBA00009477"/>
    </source>
</evidence>
<dbReference type="GO" id="GO:0015562">
    <property type="term" value="F:efflux transmembrane transporter activity"/>
    <property type="evidence" value="ECO:0007669"/>
    <property type="project" value="TreeGrafter"/>
</dbReference>
<comment type="similarity">
    <text evidence="1">Belongs to the membrane fusion protein (MFP) (TC 8.A.1) family.</text>
</comment>
<dbReference type="Gene3D" id="2.40.420.20">
    <property type="match status" value="1"/>
</dbReference>
<keyword evidence="6" id="KW-1185">Reference proteome</keyword>
<reference evidence="5 6" key="1">
    <citation type="journal article" date="2017" name="Int. J. Syst. Evol. Microbiol.">
        <title>Gemmobacter straminiformis sp. nov., isolated from an artificial fountain.</title>
        <authorList>
            <person name="Kang J.Y."/>
            <person name="Kim M.J."/>
            <person name="Chun J."/>
            <person name="Son K.P."/>
            <person name="Jahng K.Y."/>
        </authorList>
    </citation>
    <scope>NUCLEOTIDE SEQUENCE [LARGE SCALE GENOMIC DNA]</scope>
    <source>
        <strain evidence="5 6">CAM-8</strain>
    </source>
</reference>
<dbReference type="Gene3D" id="2.40.50.100">
    <property type="match status" value="1"/>
</dbReference>
<feature type="domain" description="Multidrug resistance protein MdtA-like barrel-sandwich hybrid" evidence="3">
    <location>
        <begin position="77"/>
        <end position="230"/>
    </location>
</feature>
<keyword evidence="2" id="KW-0472">Membrane</keyword>
<gene>
    <name evidence="5" type="ORF">H7F16_01830</name>
</gene>
<dbReference type="Proteomes" id="UP000555411">
    <property type="component" value="Unassembled WGS sequence"/>
</dbReference>
<comment type="caution">
    <text evidence="5">The sequence shown here is derived from an EMBL/GenBank/DDBJ whole genome shotgun (WGS) entry which is preliminary data.</text>
</comment>
<protein>
    <submittedName>
        <fullName evidence="5">Efflux RND transporter periplasmic adaptor subunit</fullName>
    </submittedName>
</protein>
<accession>A0A842I5J1</accession>
<dbReference type="InterPro" id="IPR006143">
    <property type="entry name" value="RND_pump_MFP"/>
</dbReference>
<sequence>MTDDSTDISRLIAGTGKSRSPWLWGAAIAAVLALGGAGWWMTARNSVATVSYDTAAVTRGALTVTVTATGTVQPTTKVDLSSELSGTLVAVGVDYNDKVTKGQELARLDDTKTRAQVANAEASVAAARARVTQAEATATENAATYDLAKQLEKRGVTARRDFISTDAEYRRSQAAVDIARADLTVAEANLELARADLENSVIRAPIDGIVLSRTAEVGQIVASSLNAPVLFTLAGDLAKMDLQVDIDEADIGRIATGNEATFTVDAFPGRSFPARIAQVRYAPETTDNVVTYKAVLTVENPDGLLRPGMTATAAITVASVDDSLIIPNAALRYAPPQTASASRGGSGLLGLIMPRRGPGGPSATADGKSVWVLRDGTPVNIPVTPGETDGRQTAITADGLTQGDAVITDQSVAQ</sequence>
<dbReference type="EMBL" id="JACLQD010000001">
    <property type="protein sequence ID" value="MBC2834228.1"/>
    <property type="molecule type" value="Genomic_DNA"/>
</dbReference>
<name>A0A842I5J1_9RHOB</name>
<dbReference type="NCBIfam" id="TIGR01730">
    <property type="entry name" value="RND_mfp"/>
    <property type="match status" value="1"/>
</dbReference>
<dbReference type="FunFam" id="2.40.30.170:FF:000010">
    <property type="entry name" value="Efflux RND transporter periplasmic adaptor subunit"/>
    <property type="match status" value="1"/>
</dbReference>
<organism evidence="5 6">
    <name type="scientific">Paragemmobacter straminiformis</name>
    <dbReference type="NCBI Taxonomy" id="2045119"/>
    <lineage>
        <taxon>Bacteria</taxon>
        <taxon>Pseudomonadati</taxon>
        <taxon>Pseudomonadota</taxon>
        <taxon>Alphaproteobacteria</taxon>
        <taxon>Rhodobacterales</taxon>
        <taxon>Paracoccaceae</taxon>
        <taxon>Paragemmobacter</taxon>
    </lineage>
</organism>
<evidence type="ECO:0000256" key="2">
    <source>
        <dbReference type="SAM" id="Phobius"/>
    </source>
</evidence>
<dbReference type="Gene3D" id="2.40.30.170">
    <property type="match status" value="1"/>
</dbReference>
<dbReference type="RefSeq" id="WP_185795846.1">
    <property type="nucleotide sequence ID" value="NZ_JACLQD010000001.1"/>
</dbReference>
<dbReference type="SUPFAM" id="SSF111369">
    <property type="entry name" value="HlyD-like secretion proteins"/>
    <property type="match status" value="1"/>
</dbReference>
<evidence type="ECO:0000313" key="6">
    <source>
        <dbReference type="Proteomes" id="UP000555411"/>
    </source>
</evidence>
<dbReference type="Pfam" id="PF25917">
    <property type="entry name" value="BSH_RND"/>
    <property type="match status" value="1"/>
</dbReference>
<dbReference type="PANTHER" id="PTHR30469:SF33">
    <property type="entry name" value="SLR1207 PROTEIN"/>
    <property type="match status" value="1"/>
</dbReference>
<dbReference type="InterPro" id="IPR058625">
    <property type="entry name" value="MdtA-like_BSH"/>
</dbReference>